<feature type="compositionally biased region" description="Low complexity" evidence="8">
    <location>
        <begin position="643"/>
        <end position="654"/>
    </location>
</feature>
<evidence type="ECO:0000256" key="1">
    <source>
        <dbReference type="ARBA" id="ARBA00022499"/>
    </source>
</evidence>
<dbReference type="InterPro" id="IPR057926">
    <property type="entry name" value="QRICH1_dom"/>
</dbReference>
<feature type="compositionally biased region" description="Basic and acidic residues" evidence="8">
    <location>
        <begin position="189"/>
        <end position="200"/>
    </location>
</feature>
<dbReference type="KEGG" id="btab:109039604"/>
<feature type="compositionally biased region" description="Acidic residues" evidence="8">
    <location>
        <begin position="518"/>
        <end position="528"/>
    </location>
</feature>
<feature type="compositionally biased region" description="Polar residues" evidence="8">
    <location>
        <begin position="21"/>
        <end position="33"/>
    </location>
</feature>
<feature type="region of interest" description="Disordered" evidence="8">
    <location>
        <begin position="1280"/>
        <end position="1331"/>
    </location>
</feature>
<dbReference type="Pfam" id="PF25561">
    <property type="entry name" value="QRICH1"/>
    <property type="match status" value="1"/>
</dbReference>
<accession>A0A9P0EZE7</accession>
<dbReference type="GO" id="GO:0008270">
    <property type="term" value="F:zinc ion binding"/>
    <property type="evidence" value="ECO:0007669"/>
    <property type="project" value="UniProtKB-KW"/>
</dbReference>
<keyword evidence="5" id="KW-0863">Zinc-finger</keyword>
<feature type="compositionally biased region" description="Basic and acidic residues" evidence="8">
    <location>
        <begin position="121"/>
        <end position="139"/>
    </location>
</feature>
<feature type="domain" description="TRASH" evidence="9">
    <location>
        <begin position="835"/>
        <end position="874"/>
    </location>
</feature>
<feature type="compositionally biased region" description="Basic and acidic residues" evidence="8">
    <location>
        <begin position="560"/>
        <end position="574"/>
    </location>
</feature>
<feature type="domain" description="TRASH" evidence="9">
    <location>
        <begin position="1060"/>
        <end position="1096"/>
    </location>
</feature>
<feature type="region of interest" description="Disordered" evidence="8">
    <location>
        <begin position="72"/>
        <end position="92"/>
    </location>
</feature>
<evidence type="ECO:0000313" key="10">
    <source>
        <dbReference type="EMBL" id="CAH0385502.1"/>
    </source>
</evidence>
<evidence type="ECO:0000259" key="9">
    <source>
        <dbReference type="SMART" id="SM00746"/>
    </source>
</evidence>
<feature type="compositionally biased region" description="Basic and acidic residues" evidence="8">
    <location>
        <begin position="395"/>
        <end position="430"/>
    </location>
</feature>
<feature type="compositionally biased region" description="Acidic residues" evidence="8">
    <location>
        <begin position="458"/>
        <end position="467"/>
    </location>
</feature>
<feature type="domain" description="TRASH" evidence="9">
    <location>
        <begin position="877"/>
        <end position="917"/>
    </location>
</feature>
<dbReference type="PANTHER" id="PTHR45736">
    <property type="entry name" value="ZINC FINGER MYM-TYPE PROTEIN"/>
    <property type="match status" value="1"/>
</dbReference>
<dbReference type="Proteomes" id="UP001152759">
    <property type="component" value="Chromosome 2"/>
</dbReference>
<dbReference type="InterPro" id="IPR051284">
    <property type="entry name" value="ZnF_MYMT-QRICH1"/>
</dbReference>
<keyword evidence="4" id="KW-0677">Repeat</keyword>
<feature type="domain" description="TRASH" evidence="9">
    <location>
        <begin position="797"/>
        <end position="831"/>
    </location>
</feature>
<dbReference type="Pfam" id="PF12012">
    <property type="entry name" value="DUF3504"/>
    <property type="match status" value="1"/>
</dbReference>
<feature type="compositionally biased region" description="Polar residues" evidence="8">
    <location>
        <begin position="1317"/>
        <end position="1331"/>
    </location>
</feature>
<evidence type="ECO:0000256" key="3">
    <source>
        <dbReference type="ARBA" id="ARBA00022723"/>
    </source>
</evidence>
<feature type="compositionally biased region" description="Polar residues" evidence="8">
    <location>
        <begin position="217"/>
        <end position="227"/>
    </location>
</feature>
<feature type="region of interest" description="Disordered" evidence="8">
    <location>
        <begin position="120"/>
        <end position="530"/>
    </location>
</feature>
<feature type="compositionally biased region" description="Basic and acidic residues" evidence="8">
    <location>
        <begin position="655"/>
        <end position="670"/>
    </location>
</feature>
<reference evidence="10" key="1">
    <citation type="submission" date="2021-12" db="EMBL/GenBank/DDBJ databases">
        <authorList>
            <person name="King R."/>
        </authorList>
    </citation>
    <scope>NUCLEOTIDE SEQUENCE</scope>
</reference>
<feature type="domain" description="TRASH" evidence="9">
    <location>
        <begin position="929"/>
        <end position="964"/>
    </location>
</feature>
<feature type="region of interest" description="Disordered" evidence="8">
    <location>
        <begin position="1343"/>
        <end position="1418"/>
    </location>
</feature>
<dbReference type="InterPro" id="IPR010507">
    <property type="entry name" value="Znf_MYM"/>
</dbReference>
<dbReference type="InterPro" id="IPR021893">
    <property type="entry name" value="ZMYM2-like_C"/>
</dbReference>
<evidence type="ECO:0000256" key="7">
    <source>
        <dbReference type="ARBA" id="ARBA00022843"/>
    </source>
</evidence>
<evidence type="ECO:0000256" key="8">
    <source>
        <dbReference type="SAM" id="MobiDB-lite"/>
    </source>
</evidence>
<dbReference type="Pfam" id="PF06467">
    <property type="entry name" value="zf-FCS"/>
    <property type="match status" value="1"/>
</dbReference>
<keyword evidence="6" id="KW-0862">Zinc</keyword>
<feature type="compositionally biased region" description="Polar residues" evidence="8">
    <location>
        <begin position="147"/>
        <end position="178"/>
    </location>
</feature>
<feature type="region of interest" description="Disordered" evidence="8">
    <location>
        <begin position="546"/>
        <end position="574"/>
    </location>
</feature>
<gene>
    <name evidence="10" type="ORF">BEMITA_LOCUS4724</name>
</gene>
<feature type="compositionally biased region" description="Basic and acidic residues" evidence="8">
    <location>
        <begin position="369"/>
        <end position="380"/>
    </location>
</feature>
<dbReference type="EMBL" id="OU963863">
    <property type="protein sequence ID" value="CAH0385502.1"/>
    <property type="molecule type" value="Genomic_DNA"/>
</dbReference>
<feature type="compositionally biased region" description="Basic and acidic residues" evidence="8">
    <location>
        <begin position="314"/>
        <end position="333"/>
    </location>
</feature>
<feature type="compositionally biased region" description="Low complexity" evidence="8">
    <location>
        <begin position="431"/>
        <end position="446"/>
    </location>
</feature>
<evidence type="ECO:0000256" key="5">
    <source>
        <dbReference type="ARBA" id="ARBA00022771"/>
    </source>
</evidence>
<organism evidence="10 11">
    <name type="scientific">Bemisia tabaci</name>
    <name type="common">Sweetpotato whitefly</name>
    <name type="synonym">Aleurodes tabaci</name>
    <dbReference type="NCBI Taxonomy" id="7038"/>
    <lineage>
        <taxon>Eukaryota</taxon>
        <taxon>Metazoa</taxon>
        <taxon>Ecdysozoa</taxon>
        <taxon>Arthropoda</taxon>
        <taxon>Hexapoda</taxon>
        <taxon>Insecta</taxon>
        <taxon>Pterygota</taxon>
        <taxon>Neoptera</taxon>
        <taxon>Paraneoptera</taxon>
        <taxon>Hemiptera</taxon>
        <taxon>Sternorrhyncha</taxon>
        <taxon>Aleyrodoidea</taxon>
        <taxon>Aleyrodidae</taxon>
        <taxon>Aleyrodinae</taxon>
        <taxon>Bemisia</taxon>
    </lineage>
</organism>
<evidence type="ECO:0000256" key="4">
    <source>
        <dbReference type="ARBA" id="ARBA00022737"/>
    </source>
</evidence>
<feature type="compositionally biased region" description="Basic and acidic residues" evidence="8">
    <location>
        <begin position="1304"/>
        <end position="1313"/>
    </location>
</feature>
<proteinExistence type="predicted"/>
<feature type="region of interest" description="Disordered" evidence="8">
    <location>
        <begin position="739"/>
        <end position="758"/>
    </location>
</feature>
<feature type="region of interest" description="Disordered" evidence="8">
    <location>
        <begin position="611"/>
        <end position="713"/>
    </location>
</feature>
<name>A0A9P0EZE7_BEMTA</name>
<keyword evidence="11" id="KW-1185">Reference proteome</keyword>
<evidence type="ECO:0000256" key="6">
    <source>
        <dbReference type="ARBA" id="ARBA00022833"/>
    </source>
</evidence>
<dbReference type="InterPro" id="IPR011017">
    <property type="entry name" value="TRASH_dom"/>
</dbReference>
<keyword evidence="1" id="KW-1017">Isopeptide bond</keyword>
<feature type="compositionally biased region" description="Basic and acidic residues" evidence="8">
    <location>
        <begin position="468"/>
        <end position="492"/>
    </location>
</feature>
<sequence length="1725" mass="189510">MEEVADELRTKDHQNEASDKVNGSASQEADGSANSNNDLLSDNISTLKSKLSDLQNSADNVESNCSELDSIVEGSRENDNTSSEPILTPAVSDEVSKKVALEAEAKTVESDDITDALAEIEASKSEKEGVNMDSDHNMEVETDDNEVNTSKVCNDSLNPEVQDSNSVDMGSPVSNSSMQDEESEGPNDAELKNLAEEDSKISSNEIGSEDVAPCNIKSPSTNSNLSGEESLAKKSEGTIISNAENVADHTENSESADNLENADIVAPDSPGESTDRADFADPLSAAVENSAENVETDPSSKDGESEDLESIDDANSKRCSEDKTDKPVSHDDVDNQADTFEQDGHSNEPTESTSFLNMDQDSVPEDGEPDARSMQEHIEDPFSSGPEESAQTLKTAEEAKNSTEQQKATEETLDDKEINKEASETEKSSELVESSTVAEAAETSSSILQEVEKPVEAQEVEESSEVSEVEKGSENGSEEKEGSEKPLEEKGTTDLAEEAAESKELNGKQGDTAVIIDDGSETEEELDDTDKFGKITKIYSAASKTATTVGESKTLTSESKAIDKDSSKVGDKSEVSVAAGKVVQTIGKSVEAGALGSTEQSVKKKTVTELSIDVSQEEDEFSGPESPSIVDVTPEIMEIDDFGSSGTSVKSETTSTKEEKKGEQVSKSTDKSSGINLAEPEVVIDIDEEPSKLSGKLPGKRGRKKSSPAEPENICIVPDLPEIQTVRSLAPVKQKVGKGMKIAPPPELDTTPTGRTRRKAAETAGLKMKKIMADTQDDVATDPGEPMVSRENFVRKCAECKKRLVMSEATLFWETMEFCDEACLGSYLTKLGKYCANCKGDVQQASLGKYCVRFGTDINQFCRSQCLEEFKKGLKVCSYCQKDISSGPEGFLAPVGDKGQFKDFCTQQCMHLYETISNNLPEPTERQKCTVCNHDNVVKVKVRLNNKETKLCSEVCFAAFKFANSVECEKCDMCRKYYHNRKSHVIFYEDELHTFCSKTCMNVYILGKRRIILCNTCKVKKYNFDMIKRVLSNGTAVFACSLNCLANYQKSSPTSRSINCDHCGLSRPVQYNLNMSDGSLRSFCTLVCVMNFQAQSKASHHKVYPVGGPKKVSAKKSVSTGVDSVPVISTVTSLAQANGPKANSHTPKTGVIQQIVMRPPIPKPVCNKIIQCRPSHNTKGVSCKPFMTTKSTQTEEDKPQQVLLPIPVPIYVPLPCAMYKLPVPFAMPIPIPIPVPIFIPTTRNSAKGIMKQIKKIQKKIPQDPFEAELLMMAEMVAGEKKEDVTSSSDEDDDVGGDIGADVSLHNESEDDARALSSAGNQSPTVSVKSSISCKAPHLDDLADIEDTLKPSTIVPTERPPSEQSRDIDPPSPPIMKKAARKRTSTSGYGAESIGMKRIRRSQDGLDSPAPPSPPLEIIRPDANMNLKYTYGVNAWRQWIMMKNTELERSCAKTGRKPVLFKTDLLKLTPDELSYTLCLFLKEVKKPNGTEYAPDTLFYFCLGIQHYLYENGRVDNLFTDPFYEGFTDRLDEIGIKFSSMYDGTRQIVTRIEEEHLWESKQLGAHSPHVLLNTLMFFNTKHFNLATVDEHNQLSFAHIMKHWKRSGGAAVPATSKHQPAANRNVLLRFYPPQSSLDGNSRKKKMYEQKENEENPLRCPVKLYEFYLSKCPESVKTRNDVFYLLPERSCVPDSPVWYSTMALDKKSLVKMLNRIKMVKEVNIALLTM</sequence>
<keyword evidence="3" id="KW-0479">Metal-binding</keyword>
<dbReference type="SMART" id="SM00746">
    <property type="entry name" value="TRASH"/>
    <property type="match status" value="7"/>
</dbReference>
<feature type="compositionally biased region" description="Basic and acidic residues" evidence="8">
    <location>
        <begin position="1359"/>
        <end position="1368"/>
    </location>
</feature>
<feature type="region of interest" description="Disordered" evidence="8">
    <location>
        <begin position="1"/>
        <end position="41"/>
    </location>
</feature>
<keyword evidence="7" id="KW-0832">Ubl conjugation</keyword>
<feature type="compositionally biased region" description="Basic and acidic residues" evidence="8">
    <location>
        <begin position="1"/>
        <end position="19"/>
    </location>
</feature>
<evidence type="ECO:0000313" key="11">
    <source>
        <dbReference type="Proteomes" id="UP001152759"/>
    </source>
</evidence>
<dbReference type="PANTHER" id="PTHR45736:SF1">
    <property type="entry name" value="WITHOUT CHILDREN, ISOFORM B"/>
    <property type="match status" value="1"/>
</dbReference>
<evidence type="ECO:0000256" key="2">
    <source>
        <dbReference type="ARBA" id="ARBA00022553"/>
    </source>
</evidence>
<feature type="compositionally biased region" description="Polar residues" evidence="8">
    <location>
        <begin position="349"/>
        <end position="360"/>
    </location>
</feature>
<feature type="compositionally biased region" description="Polar residues" evidence="8">
    <location>
        <begin position="546"/>
        <end position="559"/>
    </location>
</feature>
<protein>
    <recommendedName>
        <fullName evidence="9">TRASH domain-containing protein</fullName>
    </recommendedName>
</protein>
<keyword evidence="2" id="KW-0597">Phosphoprotein</keyword>
<feature type="domain" description="TRASH" evidence="9">
    <location>
        <begin position="971"/>
        <end position="1008"/>
    </location>
</feature>
<feature type="domain" description="TRASH" evidence="9">
    <location>
        <begin position="1014"/>
        <end position="1052"/>
    </location>
</feature>